<dbReference type="InterPro" id="IPR053157">
    <property type="entry name" value="Sterol_Uptake_Regulator"/>
</dbReference>
<accession>A0A2S4KY90</accession>
<protein>
    <recommendedName>
        <fullName evidence="3">Zn(2)-C6 fungal-type domain-containing protein</fullName>
    </recommendedName>
</protein>
<feature type="domain" description="Zn(2)-C6 fungal-type" evidence="3">
    <location>
        <begin position="64"/>
        <end position="94"/>
    </location>
</feature>
<dbReference type="SMART" id="SM00066">
    <property type="entry name" value="GAL4"/>
    <property type="match status" value="1"/>
</dbReference>
<dbReference type="AlphaFoldDB" id="A0A2S4KY90"/>
<comment type="caution">
    <text evidence="4">The sequence shown here is derived from an EMBL/GenBank/DDBJ whole genome shotgun (WGS) entry which is preliminary data.</text>
</comment>
<sequence>MSEDGENWRLSPAAGSCSTQSSGSHDDKETPGVQERDTAESEEPLKAPRRKPIPGKGHRKSRKGCFNCKRRRVKCSEVRPECHCCRRMGLVCVYPASPSPMTECSSLSACPKSNLNLDHLRFFHHFLVEAHPPLPYGASAVWHNVAALSHQVGPRPTPVPTKGRHEFLANALLGLGAQHLTLFSQTDYSIQALDIRVSAINGLNEALSQPCLSATDGDARYAAIVALTYQSSYMPDAMMDFLGMMRGWMVISTTLIPDPETSIFRGFTRDSFVSSMRRHIGNQTHLNNHIMIDDFLASLRIVRPLCQAIAELRYLSALERLARLVKASPLDAFLDLVPCYALTNKMTEDEFRGFIDPANYTARVLLAHFLVLDYVLHAHFSGSTDKHFAFCKQITRAWVLRIGASLPARFQMFMMWPLGLAREVIRT</sequence>
<keyword evidence="5" id="KW-1185">Reference proteome</keyword>
<dbReference type="Pfam" id="PF00172">
    <property type="entry name" value="Zn_clus"/>
    <property type="match status" value="1"/>
</dbReference>
<dbReference type="PROSITE" id="PS00463">
    <property type="entry name" value="ZN2_CY6_FUNGAL_1"/>
    <property type="match status" value="1"/>
</dbReference>
<dbReference type="EMBL" id="PKSG01000466">
    <property type="protein sequence ID" value="POR35145.1"/>
    <property type="molecule type" value="Genomic_DNA"/>
</dbReference>
<dbReference type="Gene3D" id="4.10.240.10">
    <property type="entry name" value="Zn(2)-C6 fungal-type DNA-binding domain"/>
    <property type="match status" value="1"/>
</dbReference>
<feature type="compositionally biased region" description="Basic residues" evidence="2">
    <location>
        <begin position="47"/>
        <end position="63"/>
    </location>
</feature>
<evidence type="ECO:0000256" key="2">
    <source>
        <dbReference type="SAM" id="MobiDB-lite"/>
    </source>
</evidence>
<dbReference type="CDD" id="cd00067">
    <property type="entry name" value="GAL4"/>
    <property type="match status" value="1"/>
</dbReference>
<organism evidence="4 5">
    <name type="scientific">Tolypocladium paradoxum</name>
    <dbReference type="NCBI Taxonomy" id="94208"/>
    <lineage>
        <taxon>Eukaryota</taxon>
        <taxon>Fungi</taxon>
        <taxon>Dikarya</taxon>
        <taxon>Ascomycota</taxon>
        <taxon>Pezizomycotina</taxon>
        <taxon>Sordariomycetes</taxon>
        <taxon>Hypocreomycetidae</taxon>
        <taxon>Hypocreales</taxon>
        <taxon>Ophiocordycipitaceae</taxon>
        <taxon>Tolypocladium</taxon>
    </lineage>
</organism>
<name>A0A2S4KY90_9HYPO</name>
<dbReference type="PANTHER" id="PTHR47784:SF7">
    <property type="entry name" value="ZN(II)2CYS6 TRANSCRIPTION FACTOR (EUROFUNG)"/>
    <property type="match status" value="1"/>
</dbReference>
<dbReference type="GO" id="GO:0001228">
    <property type="term" value="F:DNA-binding transcription activator activity, RNA polymerase II-specific"/>
    <property type="evidence" value="ECO:0007669"/>
    <property type="project" value="TreeGrafter"/>
</dbReference>
<dbReference type="PANTHER" id="PTHR47784">
    <property type="entry name" value="STEROL UPTAKE CONTROL PROTEIN 2"/>
    <property type="match status" value="1"/>
</dbReference>
<evidence type="ECO:0000259" key="3">
    <source>
        <dbReference type="PROSITE" id="PS50048"/>
    </source>
</evidence>
<feature type="region of interest" description="Disordered" evidence="2">
    <location>
        <begin position="1"/>
        <end position="63"/>
    </location>
</feature>
<dbReference type="InterPro" id="IPR036864">
    <property type="entry name" value="Zn2-C6_fun-type_DNA-bd_sf"/>
</dbReference>
<evidence type="ECO:0000313" key="4">
    <source>
        <dbReference type="EMBL" id="POR35145.1"/>
    </source>
</evidence>
<dbReference type="SUPFAM" id="SSF57701">
    <property type="entry name" value="Zn2/Cys6 DNA-binding domain"/>
    <property type="match status" value="1"/>
</dbReference>
<keyword evidence="1" id="KW-0539">Nucleus</keyword>
<dbReference type="GO" id="GO:0008270">
    <property type="term" value="F:zinc ion binding"/>
    <property type="evidence" value="ECO:0007669"/>
    <property type="project" value="InterPro"/>
</dbReference>
<evidence type="ECO:0000256" key="1">
    <source>
        <dbReference type="ARBA" id="ARBA00023242"/>
    </source>
</evidence>
<dbReference type="OrthoDB" id="416217at2759"/>
<dbReference type="STRING" id="94208.A0A2S4KY90"/>
<dbReference type="PROSITE" id="PS50048">
    <property type="entry name" value="ZN2_CY6_FUNGAL_2"/>
    <property type="match status" value="1"/>
</dbReference>
<feature type="compositionally biased region" description="Basic and acidic residues" evidence="2">
    <location>
        <begin position="24"/>
        <end position="46"/>
    </location>
</feature>
<gene>
    <name evidence="4" type="ORF">TPAR_04676</name>
</gene>
<dbReference type="Proteomes" id="UP000237481">
    <property type="component" value="Unassembled WGS sequence"/>
</dbReference>
<evidence type="ECO:0000313" key="5">
    <source>
        <dbReference type="Proteomes" id="UP000237481"/>
    </source>
</evidence>
<dbReference type="InterPro" id="IPR001138">
    <property type="entry name" value="Zn2Cys6_DnaBD"/>
</dbReference>
<proteinExistence type="predicted"/>
<reference evidence="4 5" key="1">
    <citation type="submission" date="2018-01" db="EMBL/GenBank/DDBJ databases">
        <title>Harnessing the power of phylogenomics to disentangle the directionality and signatures of interkingdom host jumping in the parasitic fungal genus Tolypocladium.</title>
        <authorList>
            <person name="Quandt C.A."/>
            <person name="Patterson W."/>
            <person name="Spatafora J.W."/>
        </authorList>
    </citation>
    <scope>NUCLEOTIDE SEQUENCE [LARGE SCALE GENOMIC DNA]</scope>
    <source>
        <strain evidence="4 5">NRBC 100945</strain>
    </source>
</reference>